<evidence type="ECO:0000313" key="9">
    <source>
        <dbReference type="Proteomes" id="UP000288395"/>
    </source>
</evidence>
<dbReference type="EMBL" id="PIPJ01000001">
    <property type="protein sequence ID" value="RUO23214.1"/>
    <property type="molecule type" value="Genomic_DNA"/>
</dbReference>
<dbReference type="AlphaFoldDB" id="A0A432W1W5"/>
<evidence type="ECO:0000256" key="2">
    <source>
        <dbReference type="ARBA" id="ARBA00011255"/>
    </source>
</evidence>
<dbReference type="GO" id="GO:0071973">
    <property type="term" value="P:bacterial-type flagellum-dependent cell motility"/>
    <property type="evidence" value="ECO:0007669"/>
    <property type="project" value="TreeGrafter"/>
</dbReference>
<protein>
    <recommendedName>
        <fullName evidence="5">Flagellar hook-associated protein 2</fullName>
        <shortName evidence="5">HAP2</shortName>
    </recommendedName>
    <alternativeName>
        <fullName evidence="5">Flagellar cap protein</fullName>
    </alternativeName>
</protein>
<keyword evidence="9" id="KW-1185">Reference proteome</keyword>
<evidence type="ECO:0000256" key="1">
    <source>
        <dbReference type="ARBA" id="ARBA00009764"/>
    </source>
</evidence>
<sequence length="449" mass="47109">MASISALGIGSGMDLNGLLDQLAAAERQKLQPITQQKQAQQAKISAYGRLENALSTFQDSAAKLSKPETFQGVSSAVAGASVSAAASSTAPIGSYQVNVIDRAESYSIATNGVASQTDNLGGGTLSFTMGNGDALSVDINPAESSLQDIRDAINSSNGGVQASIVNDGSNTPYRLVLSSLETGTDAAITNIDFGTLGADLGLDAATEQQAQNAMLNVNGITITSQSNRVEGAIQGVTLDLQEEGSSTVSISRDTELTEKAVTDFVDKYNNLQTLIGNLTRFGGESGSNGQLLGDSTLRSVQQNMRNILGEGVGEGNARLLSDVGIDLGLDGKLTLDEAKLNDLTANNMNDLNTFFAGTTAGGGLSGKIDVSISQLLQSDGPIKNTTQGLQDSIGRLDDRFLRMEESIEKTIDRYRSQFSQLDSMIANMNSTSNYLTQQFDIMNAQLGRN</sequence>
<dbReference type="InterPro" id="IPR040026">
    <property type="entry name" value="FliD"/>
</dbReference>
<dbReference type="PANTHER" id="PTHR30288:SF0">
    <property type="entry name" value="FLAGELLAR HOOK-ASSOCIATED PROTEIN 2"/>
    <property type="match status" value="1"/>
</dbReference>
<keyword evidence="8" id="KW-0966">Cell projection</keyword>
<dbReference type="RefSeq" id="WP_126764754.1">
    <property type="nucleotide sequence ID" value="NZ_PIPJ01000001.1"/>
</dbReference>
<gene>
    <name evidence="8" type="ORF">CWE08_00740</name>
</gene>
<comment type="subunit">
    <text evidence="2 5">Homopentamer.</text>
</comment>
<dbReference type="InterPro" id="IPR010810">
    <property type="entry name" value="Flagellin_hook_IN_motif"/>
</dbReference>
<dbReference type="GO" id="GO:0007155">
    <property type="term" value="P:cell adhesion"/>
    <property type="evidence" value="ECO:0007669"/>
    <property type="project" value="InterPro"/>
</dbReference>
<dbReference type="Pfam" id="PF02465">
    <property type="entry name" value="FliD_N"/>
    <property type="match status" value="1"/>
</dbReference>
<reference evidence="9" key="1">
    <citation type="journal article" date="2018" name="Front. Microbiol.">
        <title>Genome-Based Analysis Reveals the Taxonomy and Diversity of the Family Idiomarinaceae.</title>
        <authorList>
            <person name="Liu Y."/>
            <person name="Lai Q."/>
            <person name="Shao Z."/>
        </authorList>
    </citation>
    <scope>NUCLEOTIDE SEQUENCE [LARGE SCALE GENOMIC DNA]</scope>
    <source>
        <strain evidence="9">GBPy7</strain>
    </source>
</reference>
<keyword evidence="8" id="KW-0282">Flagellum</keyword>
<evidence type="ECO:0000256" key="4">
    <source>
        <dbReference type="ARBA" id="ARBA00023143"/>
    </source>
</evidence>
<accession>A0A432W1W5</accession>
<dbReference type="Pfam" id="PF07196">
    <property type="entry name" value="Flagellin_IN"/>
    <property type="match status" value="1"/>
</dbReference>
<comment type="subcellular location">
    <subcellularLocation>
        <location evidence="5">Secreted</location>
    </subcellularLocation>
    <subcellularLocation>
        <location evidence="5">Bacterial flagellum</location>
    </subcellularLocation>
</comment>
<keyword evidence="4 5" id="KW-0975">Bacterial flagellum</keyword>
<comment type="caution">
    <text evidence="8">The sequence shown here is derived from an EMBL/GenBank/DDBJ whole genome shotgun (WGS) entry which is preliminary data.</text>
</comment>
<feature type="domain" description="Flagellar hook-associated protein 2 C-terminal" evidence="7">
    <location>
        <begin position="210"/>
        <end position="430"/>
    </location>
</feature>
<feature type="domain" description="Flagellar hook-associated protein 2 N-terminal" evidence="6">
    <location>
        <begin position="11"/>
        <end position="104"/>
    </location>
</feature>
<dbReference type="Pfam" id="PF07195">
    <property type="entry name" value="FliD_C"/>
    <property type="match status" value="1"/>
</dbReference>
<dbReference type="GO" id="GO:0005576">
    <property type="term" value="C:extracellular region"/>
    <property type="evidence" value="ECO:0007669"/>
    <property type="project" value="UniProtKB-SubCell"/>
</dbReference>
<keyword evidence="5" id="KW-0964">Secreted</keyword>
<evidence type="ECO:0000259" key="6">
    <source>
        <dbReference type="Pfam" id="PF02465"/>
    </source>
</evidence>
<proteinExistence type="inferred from homology"/>
<dbReference type="GO" id="GO:0009424">
    <property type="term" value="C:bacterial-type flagellum hook"/>
    <property type="evidence" value="ECO:0007669"/>
    <property type="project" value="UniProtKB-UniRule"/>
</dbReference>
<evidence type="ECO:0000256" key="3">
    <source>
        <dbReference type="ARBA" id="ARBA00023054"/>
    </source>
</evidence>
<comment type="function">
    <text evidence="5">Required for morphogenesis and for the elongation of the flagellar filament by facilitating polymerization of the flagellin monomers at the tip of growing filament. Forms a capping structure, which prevents flagellin subunits (transported through the central channel of the flagellum) from leaking out without polymerization at the distal end.</text>
</comment>
<evidence type="ECO:0000313" key="8">
    <source>
        <dbReference type="EMBL" id="RUO23214.1"/>
    </source>
</evidence>
<keyword evidence="8" id="KW-0969">Cilium</keyword>
<evidence type="ECO:0000259" key="7">
    <source>
        <dbReference type="Pfam" id="PF07195"/>
    </source>
</evidence>
<comment type="similarity">
    <text evidence="1 5">Belongs to the FliD family.</text>
</comment>
<organism evidence="8 9">
    <name type="scientific">Aliidiomarina iranensis</name>
    <dbReference type="NCBI Taxonomy" id="1434071"/>
    <lineage>
        <taxon>Bacteria</taxon>
        <taxon>Pseudomonadati</taxon>
        <taxon>Pseudomonadota</taxon>
        <taxon>Gammaproteobacteria</taxon>
        <taxon>Alteromonadales</taxon>
        <taxon>Idiomarinaceae</taxon>
        <taxon>Aliidiomarina</taxon>
    </lineage>
</organism>
<name>A0A432W1W5_9GAMM</name>
<evidence type="ECO:0000256" key="5">
    <source>
        <dbReference type="RuleBase" id="RU362066"/>
    </source>
</evidence>
<dbReference type="GO" id="GO:0009421">
    <property type="term" value="C:bacterial-type flagellum filament cap"/>
    <property type="evidence" value="ECO:0007669"/>
    <property type="project" value="InterPro"/>
</dbReference>
<dbReference type="PANTHER" id="PTHR30288">
    <property type="entry name" value="FLAGELLAR CAP/ASSEMBLY PROTEIN FLID"/>
    <property type="match status" value="1"/>
</dbReference>
<dbReference type="Proteomes" id="UP000288395">
    <property type="component" value="Unassembled WGS sequence"/>
</dbReference>
<dbReference type="InterPro" id="IPR010809">
    <property type="entry name" value="FliD_C"/>
</dbReference>
<dbReference type="InterPro" id="IPR003481">
    <property type="entry name" value="FliD_N"/>
</dbReference>
<keyword evidence="3" id="KW-0175">Coiled coil</keyword>
<dbReference type="OrthoDB" id="9810816at2"/>